<name>A0A922HYU7_DERFA</name>
<evidence type="ECO:0000313" key="3">
    <source>
        <dbReference type="EMBL" id="KAH9515805.1"/>
    </source>
</evidence>
<comment type="caution">
    <text evidence="3">The sequence shown here is derived from an EMBL/GenBank/DDBJ whole genome shotgun (WGS) entry which is preliminary data.</text>
</comment>
<dbReference type="AlphaFoldDB" id="A0A922HYU7"/>
<evidence type="ECO:0000313" key="4">
    <source>
        <dbReference type="Proteomes" id="UP000790347"/>
    </source>
</evidence>
<keyword evidence="2" id="KW-1133">Transmembrane helix</keyword>
<dbReference type="Proteomes" id="UP000790347">
    <property type="component" value="Unassembled WGS sequence"/>
</dbReference>
<dbReference type="SUPFAM" id="SSF101447">
    <property type="entry name" value="Formin homology 2 domain (FH2 domain)"/>
    <property type="match status" value="1"/>
</dbReference>
<reference evidence="3" key="2">
    <citation type="journal article" date="2022" name="Res Sq">
        <title>Comparative Genomics Reveals Insights into the Divergent Evolution of Astigmatic Mites and Household Pest Adaptations.</title>
        <authorList>
            <person name="Xiong Q."/>
            <person name="Wan A.T.-Y."/>
            <person name="Liu X.-Y."/>
            <person name="Fung C.S.-H."/>
            <person name="Xiao X."/>
            <person name="Malainual N."/>
            <person name="Hou J."/>
            <person name="Wang L."/>
            <person name="Wang M."/>
            <person name="Yang K."/>
            <person name="Cui Y."/>
            <person name="Leung E."/>
            <person name="Nong W."/>
            <person name="Shin S.-K."/>
            <person name="Au S."/>
            <person name="Jeong K.Y."/>
            <person name="Chew F.T."/>
            <person name="Hui J."/>
            <person name="Leung T.F."/>
            <person name="Tungtrongchitr A."/>
            <person name="Zhong N."/>
            <person name="Liu Z."/>
            <person name="Tsui S."/>
        </authorList>
    </citation>
    <scope>NUCLEOTIDE SEQUENCE</scope>
    <source>
        <strain evidence="3">Derf</strain>
        <tissue evidence="3">Whole organism</tissue>
    </source>
</reference>
<feature type="transmembrane region" description="Helical" evidence="2">
    <location>
        <begin position="35"/>
        <end position="52"/>
    </location>
</feature>
<keyword evidence="4" id="KW-1185">Reference proteome</keyword>
<evidence type="ECO:0000256" key="1">
    <source>
        <dbReference type="SAM" id="Coils"/>
    </source>
</evidence>
<reference evidence="3" key="1">
    <citation type="submission" date="2013-05" db="EMBL/GenBank/DDBJ databases">
        <authorList>
            <person name="Yim A.K.Y."/>
            <person name="Chan T.F."/>
            <person name="Ji K.M."/>
            <person name="Liu X.Y."/>
            <person name="Zhou J.W."/>
            <person name="Li R.Q."/>
            <person name="Yang K.Y."/>
            <person name="Li J."/>
            <person name="Li M."/>
            <person name="Law P.T.W."/>
            <person name="Wu Y.L."/>
            <person name="Cai Z.L."/>
            <person name="Qin H."/>
            <person name="Bao Y."/>
            <person name="Leung R.K.K."/>
            <person name="Ng P.K.S."/>
            <person name="Zou J."/>
            <person name="Zhong X.J."/>
            <person name="Ran P.X."/>
            <person name="Zhong N.S."/>
            <person name="Liu Z.G."/>
            <person name="Tsui S.K.W."/>
        </authorList>
    </citation>
    <scope>NUCLEOTIDE SEQUENCE</scope>
    <source>
        <strain evidence="3">Derf</strain>
        <tissue evidence="3">Whole organism</tissue>
    </source>
</reference>
<sequence length="289" mass="34132">MSIYNILFYLMAKIIHFIYDYILLFKLWNFIWKRFTYFVFNSCSIVQLFTMLSERKLNLNEFIEIIERIDQHERIIKNLSDRVEKLEWDLNRCLCKGSNLHEQINLSDISIDDSNVKTMEVMNIPIPPPPPPPPPKEFNFTSTPNPVFVSQQKIQFNGGFDQNEDDFVSNKKQRLALSLSSTTSKQSYRLVDQILWNFVTNKNSLICSTNFANYYPRLFLDDLIQQRKLLRKITRNSLLGINDHRNLINQSLNDMVQNALKRKFANINHSSTMTSMDESQFSDRNEFSM</sequence>
<feature type="transmembrane region" description="Helical" evidence="2">
    <location>
        <begin position="6"/>
        <end position="28"/>
    </location>
</feature>
<evidence type="ECO:0000256" key="2">
    <source>
        <dbReference type="SAM" id="Phobius"/>
    </source>
</evidence>
<keyword evidence="1" id="KW-0175">Coiled coil</keyword>
<organism evidence="3 4">
    <name type="scientific">Dermatophagoides farinae</name>
    <name type="common">American house dust mite</name>
    <dbReference type="NCBI Taxonomy" id="6954"/>
    <lineage>
        <taxon>Eukaryota</taxon>
        <taxon>Metazoa</taxon>
        <taxon>Ecdysozoa</taxon>
        <taxon>Arthropoda</taxon>
        <taxon>Chelicerata</taxon>
        <taxon>Arachnida</taxon>
        <taxon>Acari</taxon>
        <taxon>Acariformes</taxon>
        <taxon>Sarcoptiformes</taxon>
        <taxon>Astigmata</taxon>
        <taxon>Psoroptidia</taxon>
        <taxon>Analgoidea</taxon>
        <taxon>Pyroglyphidae</taxon>
        <taxon>Dermatophagoidinae</taxon>
        <taxon>Dermatophagoides</taxon>
    </lineage>
</organism>
<feature type="coiled-coil region" evidence="1">
    <location>
        <begin position="69"/>
        <end position="96"/>
    </location>
</feature>
<protein>
    <submittedName>
        <fullName evidence="3">Uncharacterized protein</fullName>
    </submittedName>
</protein>
<proteinExistence type="predicted"/>
<accession>A0A922HYU7</accession>
<gene>
    <name evidence="3" type="ORF">DERF_006579</name>
</gene>
<dbReference type="EMBL" id="ASGP02000003">
    <property type="protein sequence ID" value="KAH9515805.1"/>
    <property type="molecule type" value="Genomic_DNA"/>
</dbReference>
<keyword evidence="2" id="KW-0472">Membrane</keyword>
<keyword evidence="2" id="KW-0812">Transmembrane</keyword>